<dbReference type="Proteomes" id="UP000002420">
    <property type="component" value="Chromosome"/>
</dbReference>
<dbReference type="KEGG" id="glo:Glov_0253"/>
<accession>B3EAZ8</accession>
<dbReference type="HOGENOM" id="CLU_038342_1_1_7"/>
<evidence type="ECO:0000256" key="1">
    <source>
        <dbReference type="SAM" id="MobiDB-lite"/>
    </source>
</evidence>
<dbReference type="Pfam" id="PF06122">
    <property type="entry name" value="TraH"/>
    <property type="match status" value="1"/>
</dbReference>
<protein>
    <recommendedName>
        <fullName evidence="4">TraH family protein</fullName>
    </recommendedName>
</protein>
<name>B3EAZ8_TRIL1</name>
<reference evidence="2 3" key="1">
    <citation type="submission" date="2008-05" db="EMBL/GenBank/DDBJ databases">
        <title>Complete sequence of chromosome of Geobacter lovleyi SZ.</title>
        <authorList>
            <consortium name="US DOE Joint Genome Institute"/>
            <person name="Lucas S."/>
            <person name="Copeland A."/>
            <person name="Lapidus A."/>
            <person name="Glavina del Rio T."/>
            <person name="Dalin E."/>
            <person name="Tice H."/>
            <person name="Bruce D."/>
            <person name="Goodwin L."/>
            <person name="Pitluck S."/>
            <person name="Chertkov O."/>
            <person name="Meincke L."/>
            <person name="Brettin T."/>
            <person name="Detter J.C."/>
            <person name="Han C."/>
            <person name="Tapia R."/>
            <person name="Kuske C.R."/>
            <person name="Schmutz J."/>
            <person name="Larimer F."/>
            <person name="Land M."/>
            <person name="Hauser L."/>
            <person name="Kyrpides N."/>
            <person name="Mikhailova N."/>
            <person name="Sung Y."/>
            <person name="Fletcher K.E."/>
            <person name="Ritalahti K.M."/>
            <person name="Loeffler F.E."/>
            <person name="Richardson P."/>
        </authorList>
    </citation>
    <scope>NUCLEOTIDE SEQUENCE [LARGE SCALE GENOMIC DNA]</scope>
    <source>
        <strain evidence="3">ATCC BAA-1151 / DSM 17278 / SZ</strain>
    </source>
</reference>
<dbReference type="RefSeq" id="WP_012468340.1">
    <property type="nucleotide sequence ID" value="NC_010814.1"/>
</dbReference>
<evidence type="ECO:0008006" key="4">
    <source>
        <dbReference type="Google" id="ProtNLM"/>
    </source>
</evidence>
<proteinExistence type="predicted"/>
<gene>
    <name evidence="2" type="ordered locus">Glov_0253</name>
</gene>
<dbReference type="eggNOG" id="ENOG502ZB1J">
    <property type="taxonomic scope" value="Bacteria"/>
</dbReference>
<feature type="region of interest" description="Disordered" evidence="1">
    <location>
        <begin position="217"/>
        <end position="237"/>
    </location>
</feature>
<dbReference type="STRING" id="398767.Glov_0253"/>
<organism evidence="2 3">
    <name type="scientific">Trichlorobacter lovleyi (strain ATCC BAA-1151 / DSM 17278 / SZ)</name>
    <name type="common">Geobacter lovleyi</name>
    <dbReference type="NCBI Taxonomy" id="398767"/>
    <lineage>
        <taxon>Bacteria</taxon>
        <taxon>Pseudomonadati</taxon>
        <taxon>Thermodesulfobacteriota</taxon>
        <taxon>Desulfuromonadia</taxon>
        <taxon>Geobacterales</taxon>
        <taxon>Geobacteraceae</taxon>
        <taxon>Trichlorobacter</taxon>
    </lineage>
</organism>
<dbReference type="EMBL" id="CP001089">
    <property type="protein sequence ID" value="ACD93982.1"/>
    <property type="molecule type" value="Genomic_DNA"/>
</dbReference>
<dbReference type="InterPro" id="IPR010927">
    <property type="entry name" value="T4SS_TraH"/>
</dbReference>
<evidence type="ECO:0000313" key="3">
    <source>
        <dbReference type="Proteomes" id="UP000002420"/>
    </source>
</evidence>
<sequence length="508" mass="54200">MSLPVPLQQKRGVSVKRTVITRTAAACLAATIALNPVLSWSGWVDDWVQQKSSTSPSYYEGSKRGYYTGGSFSARWANTDDHLFTASLPKLKSGCGGIDMFLGGFSFLNVDYLVQKLQNILSAAPAAAFDIALKTLAPQVADTIKSLEAITDRLNSLQMNDCKAAKALVATAASPFSSVMSDSLKAEMKTAQTDFMVSSGAKDLYQDVSKLFESEQKTNAGNKPGVPGTTQTSATSATAGCPTEVLQVFGDGSVLENLAGKKGMSSEYVKLVRGFIGDVIIQNPATTGTTYQAQYIPPCDKNNSFDSFISGSAQGRDTAGACADITDANKNLMVYVAGKMQSIATKIKSKTALTADEEAFLKSTPLSVGLILKNATATNTEGEVIGKLAELTARAYGYYMLLDLFGRAVQLQEMARNIMSTQKGNKAGASPETCQLALLGEGMQHIQTLEEKTLQLLSVAQQSYANAASEINAVEMIVQNMKKFDDTVFSELSDRFGKGIAMRATGRI</sequence>
<dbReference type="AlphaFoldDB" id="B3EAZ8"/>
<keyword evidence="3" id="KW-1185">Reference proteome</keyword>
<evidence type="ECO:0000313" key="2">
    <source>
        <dbReference type="EMBL" id="ACD93982.1"/>
    </source>
</evidence>